<comment type="caution">
    <text evidence="15">The sequence shown here is derived from an EMBL/GenBank/DDBJ whole genome shotgun (WGS) entry which is preliminary data.</text>
</comment>
<keyword evidence="4 12" id="KW-1133">Transmembrane helix</keyword>
<dbReference type="Proteomes" id="UP000823749">
    <property type="component" value="Chromosome 13"/>
</dbReference>
<feature type="transmembrane region" description="Helical" evidence="12">
    <location>
        <begin position="166"/>
        <end position="186"/>
    </location>
</feature>
<feature type="domain" description="Solute-binding protein family 3/N-terminal" evidence="13">
    <location>
        <begin position="44"/>
        <end position="377"/>
    </location>
</feature>
<feature type="transmembrane region" description="Helical" evidence="12">
    <location>
        <begin position="228"/>
        <end position="254"/>
    </location>
</feature>
<keyword evidence="10" id="KW-0407">Ion channel</keyword>
<feature type="transmembrane region" description="Helical" evidence="12">
    <location>
        <begin position="738"/>
        <end position="758"/>
    </location>
</feature>
<dbReference type="Gene3D" id="1.10.287.70">
    <property type="match status" value="3"/>
</dbReference>
<dbReference type="FunFam" id="1.10.287.70:FF:000172">
    <property type="entry name" value="Glutamate receptor"/>
    <property type="match status" value="1"/>
</dbReference>
<evidence type="ECO:0000256" key="7">
    <source>
        <dbReference type="ARBA" id="ARBA00023170"/>
    </source>
</evidence>
<keyword evidence="8" id="KW-0325">Glycoprotein</keyword>
<dbReference type="Pfam" id="PF10613">
    <property type="entry name" value="Lig_chan-Glu_bd"/>
    <property type="match status" value="2"/>
</dbReference>
<dbReference type="Pfam" id="PF00060">
    <property type="entry name" value="Lig_chan"/>
    <property type="match status" value="1"/>
</dbReference>
<reference evidence="15 16" key="1">
    <citation type="submission" date="2020-08" db="EMBL/GenBank/DDBJ databases">
        <title>Plant Genome Project.</title>
        <authorList>
            <person name="Zhang R.-G."/>
        </authorList>
    </citation>
    <scope>NUCLEOTIDE SEQUENCE [LARGE SCALE GENOMIC DNA]</scope>
    <source>
        <strain evidence="15">WSP0</strain>
        <tissue evidence="15">Leaf</tissue>
    </source>
</reference>
<dbReference type="CDD" id="cd13686">
    <property type="entry name" value="GluR_Plant"/>
    <property type="match status" value="1"/>
</dbReference>
<dbReference type="InterPro" id="IPR001638">
    <property type="entry name" value="Solute-binding_3/MltF_N"/>
</dbReference>
<evidence type="ECO:0000256" key="2">
    <source>
        <dbReference type="ARBA" id="ARBA00022448"/>
    </source>
</evidence>
<protein>
    <recommendedName>
        <fullName evidence="17">Glutamate receptor</fullName>
    </recommendedName>
</protein>
<evidence type="ECO:0000256" key="10">
    <source>
        <dbReference type="ARBA" id="ARBA00023303"/>
    </source>
</evidence>
<keyword evidence="2" id="KW-0813">Transport</keyword>
<feature type="region of interest" description="Disordered" evidence="11">
    <location>
        <begin position="620"/>
        <end position="681"/>
    </location>
</feature>
<evidence type="ECO:0000259" key="13">
    <source>
        <dbReference type="SMART" id="SM00062"/>
    </source>
</evidence>
<keyword evidence="6 12" id="KW-0472">Membrane</keyword>
<dbReference type="GO" id="GO:0016020">
    <property type="term" value="C:membrane"/>
    <property type="evidence" value="ECO:0007669"/>
    <property type="project" value="UniProtKB-SubCell"/>
</dbReference>
<dbReference type="AlphaFoldDB" id="A0AAV6HSJ7"/>
<feature type="transmembrane region" description="Helical" evidence="12">
    <location>
        <begin position="499"/>
        <end position="519"/>
    </location>
</feature>
<keyword evidence="16" id="KW-1185">Reference proteome</keyword>
<evidence type="ECO:0000256" key="8">
    <source>
        <dbReference type="ARBA" id="ARBA00023180"/>
    </source>
</evidence>
<feature type="transmembrane region" description="Helical" evidence="12">
    <location>
        <begin position="890"/>
        <end position="910"/>
    </location>
</feature>
<evidence type="ECO:0000256" key="5">
    <source>
        <dbReference type="ARBA" id="ARBA00023065"/>
    </source>
</evidence>
<evidence type="ECO:0000256" key="4">
    <source>
        <dbReference type="ARBA" id="ARBA00022989"/>
    </source>
</evidence>
<dbReference type="EMBL" id="JACTNZ010000013">
    <property type="protein sequence ID" value="KAG5516994.1"/>
    <property type="molecule type" value="Genomic_DNA"/>
</dbReference>
<evidence type="ECO:0000256" key="11">
    <source>
        <dbReference type="SAM" id="MobiDB-lite"/>
    </source>
</evidence>
<evidence type="ECO:0000313" key="15">
    <source>
        <dbReference type="EMBL" id="KAG5516994.1"/>
    </source>
</evidence>
<keyword evidence="3 12" id="KW-0812">Transmembrane</keyword>
<evidence type="ECO:0000256" key="6">
    <source>
        <dbReference type="ARBA" id="ARBA00023136"/>
    </source>
</evidence>
<dbReference type="InterPro" id="IPR015683">
    <property type="entry name" value="Ionotropic_Glu_rcpt"/>
</dbReference>
<evidence type="ECO:0000313" key="16">
    <source>
        <dbReference type="Proteomes" id="UP000823749"/>
    </source>
</evidence>
<dbReference type="GO" id="GO:0015276">
    <property type="term" value="F:ligand-gated monoatomic ion channel activity"/>
    <property type="evidence" value="ECO:0007669"/>
    <property type="project" value="InterPro"/>
</dbReference>
<proteinExistence type="predicted"/>
<keyword evidence="7" id="KW-0675">Receptor</keyword>
<dbReference type="PANTHER" id="PTHR18966">
    <property type="entry name" value="IONOTROPIC GLUTAMATE RECEPTOR"/>
    <property type="match status" value="1"/>
</dbReference>
<gene>
    <name evidence="15" type="ORF">RHGRI_037665</name>
</gene>
<sequence length="948" mass="106684">MPFQLRSSKKPIFLFIPILLISSLVILSHVSVVEGGSTEQKTEKLKIGVPGNASFKNFVKITSSSKNPNDEKNYTGFCIRVFEEVQKRLDSPVTNYEFVEFNGAYDDLVANVANETFSAAVGDITILAKRWKDVEFTEPFTESGLAMVVPVKPSPKAWIFLEPFTLAMWLATAAVLVYTMFIVWFVEHRSNPDFSGPWNDQLGNALWFTFSSLFLAHREKIQSNYARIVVVVWLFLALVLTQSYTASLTSMLTISRLRPKLLSHSKVGCDENSFMKKYVEEVLNYKNVSAIGDEDAYLRAFETGSISAAFLEIPYAKVFVNRNCRKFSIIGTTYRFGGFGFIFQKGCALAANVSKAILDLSEDGTLKELEDEWLTPDKECLKSETTTENIDSLSLRSFWGLFLFSVATSSVCFLLFLGHLLRDYLRHQSSQVVDVNASNESVSIKTVRVARAAVGDITILAERWKDVEFTEPFTESGLAMVVPVKPSPKAWIFLEPFTLAMWLAAAAVLVYTMFIVWFVEHRSNPDFSGPWNDQLGNALWFTFSSLFLAHSLAHEVINISSSSDDSLTESERRFIDTLKGVRLPKIGFSAEEWLTLLGQDYIFEPAGPGLNAPLQIREPTEEEMSRRNIPRPSIPTKSANPARGRGADQQQQQQKKQKRSDEVPPPNTQNFECPESSESTRNFHPLSLSLSLSGGRLLQTYWAYINEMKPTNHKYMNTTLAVVLNPKMPFLRSSTKPIVVFIPILLVSSLVILSQVSVVEGGSTKHKTDKLIIGVPGSGSFENFVKITPSSENPNEKNYTGFCIRVFEEVQNRLEQTLPYEFVEFNGSYNDLVANVANKTYNAAVGDITILASRWEDVEFTEPFTESGLSMVVPVKPSTKAWIFLEPFTLGMWLATAAILVYTMFIVWFVEHRSNPDFSGPWNDQLGNALWFTFSSLFLAHSKYEYNN</sequence>
<evidence type="ECO:0000256" key="3">
    <source>
        <dbReference type="ARBA" id="ARBA00022692"/>
    </source>
</evidence>
<dbReference type="Gene3D" id="3.40.190.10">
    <property type="entry name" value="Periplasmic binding protein-like II"/>
    <property type="match status" value="4"/>
</dbReference>
<feature type="compositionally biased region" description="Polar residues" evidence="11">
    <location>
        <begin position="668"/>
        <end position="681"/>
    </location>
</feature>
<evidence type="ECO:0008006" key="17">
    <source>
        <dbReference type="Google" id="ProtNLM"/>
    </source>
</evidence>
<feature type="transmembrane region" description="Helical" evidence="12">
    <location>
        <begin position="12"/>
        <end position="33"/>
    </location>
</feature>
<feature type="domain" description="Ionotropic glutamate receptor C-terminal" evidence="14">
    <location>
        <begin position="46"/>
        <end position="376"/>
    </location>
</feature>
<evidence type="ECO:0000259" key="14">
    <source>
        <dbReference type="SMART" id="SM00079"/>
    </source>
</evidence>
<comment type="subcellular location">
    <subcellularLocation>
        <location evidence="1">Membrane</location>
        <topology evidence="1">Multi-pass membrane protein</topology>
    </subcellularLocation>
</comment>
<dbReference type="InterPro" id="IPR001320">
    <property type="entry name" value="Iontro_rcpt_C"/>
</dbReference>
<dbReference type="InterPro" id="IPR019594">
    <property type="entry name" value="Glu/Gly-bd"/>
</dbReference>
<keyword evidence="5" id="KW-0406">Ion transport</keyword>
<evidence type="ECO:0000256" key="12">
    <source>
        <dbReference type="SAM" id="Phobius"/>
    </source>
</evidence>
<organism evidence="15 16">
    <name type="scientific">Rhododendron griersonianum</name>
    <dbReference type="NCBI Taxonomy" id="479676"/>
    <lineage>
        <taxon>Eukaryota</taxon>
        <taxon>Viridiplantae</taxon>
        <taxon>Streptophyta</taxon>
        <taxon>Embryophyta</taxon>
        <taxon>Tracheophyta</taxon>
        <taxon>Spermatophyta</taxon>
        <taxon>Magnoliopsida</taxon>
        <taxon>eudicotyledons</taxon>
        <taxon>Gunneridae</taxon>
        <taxon>Pentapetalae</taxon>
        <taxon>asterids</taxon>
        <taxon>Ericales</taxon>
        <taxon>Ericaceae</taxon>
        <taxon>Ericoideae</taxon>
        <taxon>Rhodoreae</taxon>
        <taxon>Rhododendron</taxon>
    </lineage>
</organism>
<dbReference type="SMART" id="SM00079">
    <property type="entry name" value="PBPe"/>
    <property type="match status" value="1"/>
</dbReference>
<feature type="transmembrane region" description="Helical" evidence="12">
    <location>
        <begin position="398"/>
        <end position="421"/>
    </location>
</feature>
<accession>A0AAV6HSJ7</accession>
<name>A0AAV6HSJ7_9ERIC</name>
<evidence type="ECO:0000256" key="9">
    <source>
        <dbReference type="ARBA" id="ARBA00023286"/>
    </source>
</evidence>
<keyword evidence="9" id="KW-1071">Ligand-gated ion channel</keyword>
<evidence type="ECO:0000256" key="1">
    <source>
        <dbReference type="ARBA" id="ARBA00004141"/>
    </source>
</evidence>
<dbReference type="SMART" id="SM00062">
    <property type="entry name" value="PBPb"/>
    <property type="match status" value="1"/>
</dbReference>
<dbReference type="SUPFAM" id="SSF53850">
    <property type="entry name" value="Periplasmic binding protein-like II"/>
    <property type="match status" value="3"/>
</dbReference>